<feature type="domain" description="F-box" evidence="1">
    <location>
        <begin position="31"/>
        <end position="77"/>
    </location>
</feature>
<dbReference type="SUPFAM" id="SSF81383">
    <property type="entry name" value="F-box domain"/>
    <property type="match status" value="1"/>
</dbReference>
<dbReference type="Pfam" id="PF23622">
    <property type="entry name" value="LRR_At1g61320_AtMIF1"/>
    <property type="match status" value="1"/>
</dbReference>
<dbReference type="Gene3D" id="3.80.10.10">
    <property type="entry name" value="Ribonuclease Inhibitor"/>
    <property type="match status" value="1"/>
</dbReference>
<dbReference type="Pfam" id="PF00646">
    <property type="entry name" value="F-box"/>
    <property type="match status" value="1"/>
</dbReference>
<protein>
    <recommendedName>
        <fullName evidence="1">F-box domain-containing protein</fullName>
    </recommendedName>
</protein>
<dbReference type="PROSITE" id="PS50181">
    <property type="entry name" value="FBOX"/>
    <property type="match status" value="1"/>
</dbReference>
<proteinExistence type="predicted"/>
<organism evidence="2 3">
    <name type="scientific">Coptis chinensis</name>
    <dbReference type="NCBI Taxonomy" id="261450"/>
    <lineage>
        <taxon>Eukaryota</taxon>
        <taxon>Viridiplantae</taxon>
        <taxon>Streptophyta</taxon>
        <taxon>Embryophyta</taxon>
        <taxon>Tracheophyta</taxon>
        <taxon>Spermatophyta</taxon>
        <taxon>Magnoliopsida</taxon>
        <taxon>Ranunculales</taxon>
        <taxon>Ranunculaceae</taxon>
        <taxon>Coptidoideae</taxon>
        <taxon>Coptis</taxon>
    </lineage>
</organism>
<dbReference type="InterPro" id="IPR053781">
    <property type="entry name" value="F-box_AtFBL13-like"/>
</dbReference>
<name>A0A835I9R0_9MAGN</name>
<reference evidence="2 3" key="1">
    <citation type="submission" date="2020-10" db="EMBL/GenBank/DDBJ databases">
        <title>The Coptis chinensis genome and diversification of protoberbering-type alkaloids.</title>
        <authorList>
            <person name="Wang B."/>
            <person name="Shu S."/>
            <person name="Song C."/>
            <person name="Liu Y."/>
        </authorList>
    </citation>
    <scope>NUCLEOTIDE SEQUENCE [LARGE SCALE GENOMIC DNA]</scope>
    <source>
        <strain evidence="2">HL-2020</strain>
        <tissue evidence="2">Leaf</tissue>
    </source>
</reference>
<dbReference type="CDD" id="cd22160">
    <property type="entry name" value="F-box_AtFBL13-like"/>
    <property type="match status" value="1"/>
</dbReference>
<dbReference type="InterPro" id="IPR053197">
    <property type="entry name" value="F-box_SCFL_complex_component"/>
</dbReference>
<dbReference type="OrthoDB" id="1939276at2759"/>
<dbReference type="InterPro" id="IPR055357">
    <property type="entry name" value="LRR_At1g61320_AtMIF1"/>
</dbReference>
<accession>A0A835I9R0</accession>
<dbReference type="SUPFAM" id="SSF52058">
    <property type="entry name" value="L domain-like"/>
    <property type="match status" value="1"/>
</dbReference>
<keyword evidence="3" id="KW-1185">Reference proteome</keyword>
<dbReference type="PANTHER" id="PTHR34223:SF51">
    <property type="entry name" value="OS06G0556300 PROTEIN"/>
    <property type="match status" value="1"/>
</dbReference>
<dbReference type="InterPro" id="IPR032675">
    <property type="entry name" value="LRR_dom_sf"/>
</dbReference>
<dbReference type="EMBL" id="JADFTS010000003">
    <property type="protein sequence ID" value="KAF9612573.1"/>
    <property type="molecule type" value="Genomic_DNA"/>
</dbReference>
<evidence type="ECO:0000313" key="3">
    <source>
        <dbReference type="Proteomes" id="UP000631114"/>
    </source>
</evidence>
<dbReference type="AlphaFoldDB" id="A0A835I9R0"/>
<dbReference type="InterPro" id="IPR001810">
    <property type="entry name" value="F-box_dom"/>
</dbReference>
<evidence type="ECO:0000259" key="1">
    <source>
        <dbReference type="PROSITE" id="PS50181"/>
    </source>
</evidence>
<sequence length="348" mass="40033">MPLANTFKALPRLTFSVLCCGRSDQEAMESQDRISDLPDSMLLHILSFLSMKEVVLTGVLSKRWDHLWTKAMHLRYLGPRITTSYKEDKERFFKFVIHTLHLRETNPIEEFSLDFPLSEHSPLEITILSIHVFTWIHFAVKRKVKIICLDFSNNDYFLRSQIPFKLPSPLFSCDSVKWLSLAYCIIDRDRQISWNSLGELCLKEVRLSDDVVQKILSGAPLLVELTLYFCTGMENLNITSRNLKILHLSLTSQSKLSISAPYLRTLEIRGGVARYNLMKVSSLSMVKIFPGMAIIGSSHQDKLERLLQSVQHAQYLTLSSHCLQVVFKLHVFHKRPADSSKSNYKLLS</sequence>
<gene>
    <name evidence="2" type="ORF">IFM89_002169</name>
</gene>
<dbReference type="PANTHER" id="PTHR34223">
    <property type="entry name" value="OS11G0201299 PROTEIN"/>
    <property type="match status" value="1"/>
</dbReference>
<dbReference type="InterPro" id="IPR036047">
    <property type="entry name" value="F-box-like_dom_sf"/>
</dbReference>
<evidence type="ECO:0000313" key="2">
    <source>
        <dbReference type="EMBL" id="KAF9612573.1"/>
    </source>
</evidence>
<dbReference type="Proteomes" id="UP000631114">
    <property type="component" value="Unassembled WGS sequence"/>
</dbReference>
<comment type="caution">
    <text evidence="2">The sequence shown here is derived from an EMBL/GenBank/DDBJ whole genome shotgun (WGS) entry which is preliminary data.</text>
</comment>